<dbReference type="InterPro" id="IPR052246">
    <property type="entry name" value="Cell_Polariz_PKAAnc"/>
</dbReference>
<evidence type="ECO:0000256" key="2">
    <source>
        <dbReference type="SAM" id="Phobius"/>
    </source>
</evidence>
<evidence type="ECO:0000313" key="4">
    <source>
        <dbReference type="EMBL" id="CAG8460777.1"/>
    </source>
</evidence>
<reference evidence="4" key="1">
    <citation type="submission" date="2021-06" db="EMBL/GenBank/DDBJ databases">
        <authorList>
            <person name="Kallberg Y."/>
            <person name="Tangrot J."/>
            <person name="Rosling A."/>
        </authorList>
    </citation>
    <scope>NUCLEOTIDE SEQUENCE</scope>
    <source>
        <strain evidence="4">IA702</strain>
    </source>
</reference>
<feature type="transmembrane region" description="Helical" evidence="2">
    <location>
        <begin position="317"/>
        <end position="338"/>
    </location>
</feature>
<dbReference type="PANTHER" id="PTHR13155:SF1">
    <property type="entry name" value="A-KINASE ANCHOR PROTEIN 10, MITOCHONDRIAL"/>
    <property type="match status" value="1"/>
</dbReference>
<comment type="caution">
    <text evidence="4">The sequence shown here is derived from an EMBL/GenBank/DDBJ whole genome shotgun (WGS) entry which is preliminary data.</text>
</comment>
<feature type="region of interest" description="Disordered" evidence="1">
    <location>
        <begin position="100"/>
        <end position="148"/>
    </location>
</feature>
<feature type="compositionally biased region" description="Low complexity" evidence="1">
    <location>
        <begin position="117"/>
        <end position="148"/>
    </location>
</feature>
<dbReference type="Gene3D" id="1.10.167.10">
    <property type="entry name" value="Regulator of G-protein Signalling 4, domain 2"/>
    <property type="match status" value="1"/>
</dbReference>
<dbReference type="InterPro" id="IPR044926">
    <property type="entry name" value="RGS_subdomain_2"/>
</dbReference>
<dbReference type="PROSITE" id="PS50132">
    <property type="entry name" value="RGS"/>
    <property type="match status" value="1"/>
</dbReference>
<sequence length="343" mass="39688">MASQAVSEKGRRLAKQKYPSYHRDRLPTLKEVLQRKTAPPVCLYNFYIYMRDREHESEYLDFWLDVAELELLCKQYLKELKKLGLDSSVEFPEYAKYKDSDKEKRYSTQSSLHRHLSASSSSTGFTDTDSRSGSPMPIPTTTGTGTGTETAQHELAQRIYFLYLVPNGERELNLSPGVLNEIRIAVEEKHKDDPAIFKEAKKEVYRFMKREIYPNFLKARAYGNMTVTQTMIRLGLGLFSLFVGFTVELSLILLDEKPRSKRLWGFIPIFIGILNLFAFQMELCPLLVLFHISERSFMQYEMVREKYIYRSIHVPKAFWILLMSLAASIIVAGILLAIPGHRL</sequence>
<dbReference type="Pfam" id="PF00615">
    <property type="entry name" value="RGS"/>
    <property type="match status" value="1"/>
</dbReference>
<dbReference type="AlphaFoldDB" id="A0A9N8VMT4"/>
<keyword evidence="2" id="KW-1133">Transmembrane helix</keyword>
<dbReference type="GO" id="GO:0005886">
    <property type="term" value="C:plasma membrane"/>
    <property type="evidence" value="ECO:0007669"/>
    <property type="project" value="TreeGrafter"/>
</dbReference>
<dbReference type="InterPro" id="IPR036305">
    <property type="entry name" value="RGS_sf"/>
</dbReference>
<dbReference type="OrthoDB" id="5876363at2759"/>
<dbReference type="Proteomes" id="UP000789572">
    <property type="component" value="Unassembled WGS sequence"/>
</dbReference>
<evidence type="ECO:0000313" key="5">
    <source>
        <dbReference type="Proteomes" id="UP000789572"/>
    </source>
</evidence>
<dbReference type="SMART" id="SM00315">
    <property type="entry name" value="RGS"/>
    <property type="match status" value="1"/>
</dbReference>
<evidence type="ECO:0000259" key="3">
    <source>
        <dbReference type="PROSITE" id="PS50132"/>
    </source>
</evidence>
<gene>
    <name evidence="4" type="ORF">POCULU_LOCUS547</name>
</gene>
<keyword evidence="2" id="KW-0812">Transmembrane</keyword>
<dbReference type="GO" id="GO:0008104">
    <property type="term" value="P:intracellular protein localization"/>
    <property type="evidence" value="ECO:0007669"/>
    <property type="project" value="TreeGrafter"/>
</dbReference>
<dbReference type="InterPro" id="IPR016137">
    <property type="entry name" value="RGS"/>
</dbReference>
<dbReference type="PANTHER" id="PTHR13155">
    <property type="entry name" value="A-KINASE ANCHOR PROTEINS"/>
    <property type="match status" value="1"/>
</dbReference>
<protein>
    <submittedName>
        <fullName evidence="4">4932_t:CDS:1</fullName>
    </submittedName>
</protein>
<dbReference type="SUPFAM" id="SSF48097">
    <property type="entry name" value="Regulator of G-protein signaling, RGS"/>
    <property type="match status" value="1"/>
</dbReference>
<feature type="transmembrane region" description="Helical" evidence="2">
    <location>
        <begin position="234"/>
        <end position="254"/>
    </location>
</feature>
<keyword evidence="5" id="KW-1185">Reference proteome</keyword>
<accession>A0A9N8VMT4</accession>
<dbReference type="EMBL" id="CAJVPJ010000029">
    <property type="protein sequence ID" value="CAG8460777.1"/>
    <property type="molecule type" value="Genomic_DNA"/>
</dbReference>
<proteinExistence type="predicted"/>
<organism evidence="4 5">
    <name type="scientific">Paraglomus occultum</name>
    <dbReference type="NCBI Taxonomy" id="144539"/>
    <lineage>
        <taxon>Eukaryota</taxon>
        <taxon>Fungi</taxon>
        <taxon>Fungi incertae sedis</taxon>
        <taxon>Mucoromycota</taxon>
        <taxon>Glomeromycotina</taxon>
        <taxon>Glomeromycetes</taxon>
        <taxon>Paraglomerales</taxon>
        <taxon>Paraglomeraceae</taxon>
        <taxon>Paraglomus</taxon>
    </lineage>
</organism>
<name>A0A9N8VMT4_9GLOM</name>
<keyword evidence="2" id="KW-0472">Membrane</keyword>
<evidence type="ECO:0000256" key="1">
    <source>
        <dbReference type="SAM" id="MobiDB-lite"/>
    </source>
</evidence>
<feature type="transmembrane region" description="Helical" evidence="2">
    <location>
        <begin position="266"/>
        <end position="292"/>
    </location>
</feature>
<feature type="domain" description="RGS" evidence="3">
    <location>
        <begin position="46"/>
        <end position="226"/>
    </location>
</feature>